<evidence type="ECO:0000256" key="1">
    <source>
        <dbReference type="ARBA" id="ARBA00022473"/>
    </source>
</evidence>
<evidence type="ECO:0000256" key="3">
    <source>
        <dbReference type="SAM" id="MobiDB-lite"/>
    </source>
</evidence>
<feature type="repeat" description="ARM" evidence="2">
    <location>
        <begin position="448"/>
        <end position="475"/>
    </location>
</feature>
<dbReference type="PRINTS" id="PR01869">
    <property type="entry name" value="BCATNINFAMLY"/>
</dbReference>
<protein>
    <submittedName>
        <fullName evidence="4">Uncharacterized protein</fullName>
    </submittedName>
</protein>
<reference evidence="4" key="1">
    <citation type="submission" date="2020-10" db="EMBL/GenBank/DDBJ databases">
        <authorList>
            <person name="Kikuchi T."/>
        </authorList>
    </citation>
    <scope>NUCLEOTIDE SEQUENCE</scope>
    <source>
        <strain evidence="4">NKZ352</strain>
    </source>
</reference>
<dbReference type="InterPro" id="IPR015943">
    <property type="entry name" value="WD40/YVTN_repeat-like_dom_sf"/>
</dbReference>
<proteinExistence type="predicted"/>
<name>A0A8S1H6N3_9PELO</name>
<comment type="caution">
    <text evidence="4">The sequence shown here is derived from an EMBL/GenBank/DDBJ whole genome shotgun (WGS) entry which is preliminary data.</text>
</comment>
<dbReference type="SUPFAM" id="SSF48371">
    <property type="entry name" value="ARM repeat"/>
    <property type="match status" value="2"/>
</dbReference>
<dbReference type="InterPro" id="IPR000225">
    <property type="entry name" value="Armadillo"/>
</dbReference>
<dbReference type="GO" id="GO:0007155">
    <property type="term" value="P:cell adhesion"/>
    <property type="evidence" value="ECO:0007669"/>
    <property type="project" value="InterPro"/>
</dbReference>
<dbReference type="InterPro" id="IPR011989">
    <property type="entry name" value="ARM-like"/>
</dbReference>
<accession>A0A8S1H6N3</accession>
<keyword evidence="5" id="KW-1185">Reference proteome</keyword>
<dbReference type="PROSITE" id="PS50176">
    <property type="entry name" value="ARM_REPEAT"/>
    <property type="match status" value="1"/>
</dbReference>
<gene>
    <name evidence="4" type="ORF">CAUJ_LOCUS6882</name>
</gene>
<dbReference type="Pfam" id="PF00514">
    <property type="entry name" value="Arm"/>
    <property type="match status" value="2"/>
</dbReference>
<dbReference type="OrthoDB" id="195736at2759"/>
<evidence type="ECO:0000256" key="2">
    <source>
        <dbReference type="PROSITE-ProRule" id="PRU00259"/>
    </source>
</evidence>
<dbReference type="InterPro" id="IPR036322">
    <property type="entry name" value="WD40_repeat_dom_sf"/>
</dbReference>
<dbReference type="Gene3D" id="1.25.10.10">
    <property type="entry name" value="Leucine-rich Repeat Variant"/>
    <property type="match status" value="1"/>
</dbReference>
<evidence type="ECO:0000313" key="5">
    <source>
        <dbReference type="Proteomes" id="UP000835052"/>
    </source>
</evidence>
<sequence>MSPSDNVQNVDKVATLRAYYKLCSKPEHRSIVLKDKVFVSLLNSLLNDDNPDVIRYVVKILLLLTQRSEDVEQLLSESSKLLPAVSEACERISSPSVNYNLVLISSRLRVIEDSRKQSKIEDPLVAAVKEIDRGGSLHRKFVGRKSKQMVFEFDWNEFDEAKKHDVERALLNKKGVISVYFTETKHPRAVLRTVPTVESQEIADLLFNCGCEYIVQLVKVDGVEERFEMYASERLDKAAPPLPDYLDEEAFCDPTSCVVTNEMAAHNHVNGGGWFNSISSFAMFLRPGTTDFITSVYNTVEADYDGIESRASRIRAAMFPDWNPPTSSATATTSRSSIVEMMQAPARELKDAVLTLLTYEGSADMTGLPLPDLIELLGDQDEAVVSRAVHRIYVLSREDPSIANNARLIEALLAASRSSNVNVRRNAIGALWHMSESRGGPMLIFRSGGLAEIIRMLHDPHESVVHYAVTTLRNLLMHVEASKPQARALKAIEALTPHLHKSNPKLLAQVADSLYFLLIDDLPSKDAFLSLSGPQILVTILRAYTEHRKLMYTVIRCIRSLSVCPRNKPALISLGCLPALYNELCRATDERTQTAVLVAMRNLSDAATNEENLTPLVVKLLEIIRVSNDAMTACACGILSNLTCNNMRNKQTVCSHGGIDALVTAIRRFPDVEDATEPALCALRHCTARHSLAEEAQNELRLCRAFPIVLDQLATLRTPVIKAALGVIRNCALLPANLMELTQEETEHGDSVVSLTVDILRRAVTAIEENPSIEVDGVPMWGVIEGAVSALHQLANHPAVASVLCDDRGQPGNAEQPPFLDLVVHVLARPDVVSNQDELLERELLGLLYQLSKRPDGARAVEEAGATTLLMESRGTQHKAVATYANGVLKNLEHDGDYSNASTRAYDYDSGNDWQRDGMERELFAEMYPTSDGGHRESITAALSHNNNNWVERTMNVVVESAQVLCPTTARTARVIAIDAATGKLAVIRKTRVPKSHDFVEFYNVLTGWISVLERVVCPENGSIEHAIFVGSELMTSHANGSVCMIDPHSAERPQRCQVASSTIWSSCIYRRPTTSEGESSHYIVALASHSSAVFFFDATSRVILYSVPTGVDSRLFCVASSGDLTAVGVIDGVVIISDRAIKHTLKLDRQTRRDPTIAWSVLFWKENLLACGDSCGNVSLWNPQNAALIQIISCLQSHVLSMCINDGLLNVAGVDPRITVVSQTAPGEFRVVKRRTGPVRDVRCLASYNDRVYASGEDFDVFVGKDGCRPLAKQLQRNVRMVGEITASAGDSWIDLYYDQNGEEDGQNGSIVLKYKQIHFARIFSPEKSVIQAWAVSKDGKFLAISTSHETTAYAVDVSSKKIQKLKWTAPPSTAIHISQNSCFLSTGDFQILRFSLQDDDASRVFLEQTGCGIATQLSVSECEKHAIVMTSRAQVFVVNLEKAESRVVRVDLPIDVLCNSSSAFVLSTQEAIVDNCEDKKVFHEVSLANGSVLHSASAKALHLNSFSKTTPSLPIAILPIDDHRFVLSTANASYSIIDTQKKSCFNEKGGAIEDYEKEAPAYMVAVRQLPASSSQIPSNQSLTNGGVPSTPNRPRTRRISTMEDKNANEHPGFRVVLLEVRPDEQPKVDAFKLRRFGMQ</sequence>
<dbReference type="SUPFAM" id="SSF50978">
    <property type="entry name" value="WD40 repeat-like"/>
    <property type="match status" value="1"/>
</dbReference>
<feature type="compositionally biased region" description="Polar residues" evidence="3">
    <location>
        <begin position="1575"/>
        <end position="1595"/>
    </location>
</feature>
<keyword evidence="1" id="KW-0217">Developmental protein</keyword>
<dbReference type="PANTHER" id="PTHR45976">
    <property type="entry name" value="ARMADILLO SEGMENT POLARITY PROTEIN"/>
    <property type="match status" value="1"/>
</dbReference>
<dbReference type="SMART" id="SM00185">
    <property type="entry name" value="ARM"/>
    <property type="match status" value="7"/>
</dbReference>
<dbReference type="EMBL" id="CAJGYM010000018">
    <property type="protein sequence ID" value="CAD6190963.1"/>
    <property type="molecule type" value="Genomic_DNA"/>
</dbReference>
<feature type="region of interest" description="Disordered" evidence="3">
    <location>
        <begin position="1575"/>
        <end position="1610"/>
    </location>
</feature>
<dbReference type="InterPro" id="IPR016024">
    <property type="entry name" value="ARM-type_fold"/>
</dbReference>
<organism evidence="4 5">
    <name type="scientific">Caenorhabditis auriculariae</name>
    <dbReference type="NCBI Taxonomy" id="2777116"/>
    <lineage>
        <taxon>Eukaryota</taxon>
        <taxon>Metazoa</taxon>
        <taxon>Ecdysozoa</taxon>
        <taxon>Nematoda</taxon>
        <taxon>Chromadorea</taxon>
        <taxon>Rhabditida</taxon>
        <taxon>Rhabditina</taxon>
        <taxon>Rhabditomorpha</taxon>
        <taxon>Rhabditoidea</taxon>
        <taxon>Rhabditidae</taxon>
        <taxon>Peloderinae</taxon>
        <taxon>Caenorhabditis</taxon>
    </lineage>
</organism>
<dbReference type="SUPFAM" id="SSF69322">
    <property type="entry name" value="Tricorn protease domain 2"/>
    <property type="match status" value="1"/>
</dbReference>
<dbReference type="GO" id="GO:0045296">
    <property type="term" value="F:cadherin binding"/>
    <property type="evidence" value="ECO:0007669"/>
    <property type="project" value="InterPro"/>
</dbReference>
<evidence type="ECO:0000313" key="4">
    <source>
        <dbReference type="EMBL" id="CAD6190963.1"/>
    </source>
</evidence>
<dbReference type="InterPro" id="IPR013284">
    <property type="entry name" value="Beta-catenin"/>
</dbReference>
<dbReference type="Proteomes" id="UP000835052">
    <property type="component" value="Unassembled WGS sequence"/>
</dbReference>
<dbReference type="Gene3D" id="2.130.10.10">
    <property type="entry name" value="YVTN repeat-like/Quinoprotein amine dehydrogenase"/>
    <property type="match status" value="2"/>
</dbReference>